<dbReference type="SUPFAM" id="SSF48726">
    <property type="entry name" value="Immunoglobulin"/>
    <property type="match status" value="1"/>
</dbReference>
<keyword evidence="2 6" id="KW-0732">Signal</keyword>
<gene>
    <name evidence="7" type="ORF">Q7C36_004354</name>
</gene>
<feature type="transmembrane region" description="Helical" evidence="5">
    <location>
        <begin position="212"/>
        <end position="234"/>
    </location>
</feature>
<feature type="chain" id="PRO_5041709446" evidence="6">
    <location>
        <begin position="24"/>
        <end position="322"/>
    </location>
</feature>
<sequence length="322" mass="36491">MRSFLHIVTFIILNFTADCGARAHVVYKSIGEKAHLLLKDHRNITTIRWRKDSKLIAILENKKPDTKYPEKYHIHVSDNSLFIHNLTVNDTGDYKAQIGQWEEEVIQYKLIVQEPVSIPTIDVKHDHLNTSSVCHILVKCSADGDSVTYDCDSQHCTLKNATSKRVNFTINYIDPGVLECTASNRVSMKQSSKHTIKACTEKLLTPSKSFSYIYILIITICCTLVFVVLVSCSIKLSYNSRKKEQNEVTYRDDKSVSTVYSVVCKQPRTDTPAENNAAENAETSVYDVPSKCARVSRCDNDDSIQNDDTHTVYWKLGQTLEA</sequence>
<dbReference type="Gene3D" id="2.60.40.10">
    <property type="entry name" value="Immunoglobulins"/>
    <property type="match status" value="1"/>
</dbReference>
<evidence type="ECO:0000313" key="8">
    <source>
        <dbReference type="Proteomes" id="UP001187315"/>
    </source>
</evidence>
<keyword evidence="4" id="KW-0325">Glycoprotein</keyword>
<keyword evidence="5" id="KW-0812">Transmembrane</keyword>
<evidence type="ECO:0000256" key="4">
    <source>
        <dbReference type="ARBA" id="ARBA00023180"/>
    </source>
</evidence>
<dbReference type="AlphaFoldDB" id="A0AA88NM80"/>
<dbReference type="EMBL" id="JAVHJS010000004">
    <property type="protein sequence ID" value="KAK2860188.1"/>
    <property type="molecule type" value="Genomic_DNA"/>
</dbReference>
<evidence type="ECO:0000256" key="5">
    <source>
        <dbReference type="SAM" id="Phobius"/>
    </source>
</evidence>
<evidence type="ECO:0000313" key="7">
    <source>
        <dbReference type="EMBL" id="KAK2860188.1"/>
    </source>
</evidence>
<evidence type="ECO:0000256" key="2">
    <source>
        <dbReference type="ARBA" id="ARBA00022729"/>
    </source>
</evidence>
<dbReference type="PANTHER" id="PTHR12080">
    <property type="entry name" value="SIGNALING LYMPHOCYTIC ACTIVATION MOLECULE"/>
    <property type="match status" value="1"/>
</dbReference>
<proteinExistence type="predicted"/>
<dbReference type="InterPro" id="IPR013783">
    <property type="entry name" value="Ig-like_fold"/>
</dbReference>
<comment type="subcellular location">
    <subcellularLocation>
        <location evidence="1">Membrane</location>
    </subcellularLocation>
</comment>
<accession>A0AA88NM80</accession>
<dbReference type="Proteomes" id="UP001187315">
    <property type="component" value="Unassembled WGS sequence"/>
</dbReference>
<comment type="caution">
    <text evidence="7">The sequence shown here is derived from an EMBL/GenBank/DDBJ whole genome shotgun (WGS) entry which is preliminary data.</text>
</comment>
<keyword evidence="8" id="KW-1185">Reference proteome</keyword>
<evidence type="ECO:0000256" key="6">
    <source>
        <dbReference type="SAM" id="SignalP"/>
    </source>
</evidence>
<name>A0AA88NM80_TACVA</name>
<dbReference type="PANTHER" id="PTHR12080:SF48">
    <property type="entry name" value="IMMUNOGLOBULIN SUBTYPE DOMAIN-CONTAINING PROTEIN"/>
    <property type="match status" value="1"/>
</dbReference>
<reference evidence="7" key="1">
    <citation type="submission" date="2023-08" db="EMBL/GenBank/DDBJ databases">
        <title>Pelteobagrus vachellii genome.</title>
        <authorList>
            <person name="Liu H."/>
        </authorList>
    </citation>
    <scope>NUCLEOTIDE SEQUENCE</scope>
    <source>
        <strain evidence="7">PRFRI_2022a</strain>
        <tissue evidence="7">Muscle</tissue>
    </source>
</reference>
<organism evidence="7 8">
    <name type="scientific">Tachysurus vachellii</name>
    <name type="common">Darkbarbel catfish</name>
    <name type="synonym">Pelteobagrus vachellii</name>
    <dbReference type="NCBI Taxonomy" id="175792"/>
    <lineage>
        <taxon>Eukaryota</taxon>
        <taxon>Metazoa</taxon>
        <taxon>Chordata</taxon>
        <taxon>Craniata</taxon>
        <taxon>Vertebrata</taxon>
        <taxon>Euteleostomi</taxon>
        <taxon>Actinopterygii</taxon>
        <taxon>Neopterygii</taxon>
        <taxon>Teleostei</taxon>
        <taxon>Ostariophysi</taxon>
        <taxon>Siluriformes</taxon>
        <taxon>Bagridae</taxon>
        <taxon>Tachysurus</taxon>
    </lineage>
</organism>
<keyword evidence="5" id="KW-1133">Transmembrane helix</keyword>
<protein>
    <submittedName>
        <fullName evidence="7">Uncharacterized protein</fullName>
    </submittedName>
</protein>
<keyword evidence="3 5" id="KW-0472">Membrane</keyword>
<evidence type="ECO:0000256" key="1">
    <source>
        <dbReference type="ARBA" id="ARBA00004370"/>
    </source>
</evidence>
<dbReference type="GO" id="GO:0016020">
    <property type="term" value="C:membrane"/>
    <property type="evidence" value="ECO:0007669"/>
    <property type="project" value="UniProtKB-SubCell"/>
</dbReference>
<dbReference type="InterPro" id="IPR036179">
    <property type="entry name" value="Ig-like_dom_sf"/>
</dbReference>
<dbReference type="InterPro" id="IPR015631">
    <property type="entry name" value="CD2/SLAM_rcpt"/>
</dbReference>
<evidence type="ECO:0000256" key="3">
    <source>
        <dbReference type="ARBA" id="ARBA00023136"/>
    </source>
</evidence>
<feature type="signal peptide" evidence="6">
    <location>
        <begin position="1"/>
        <end position="23"/>
    </location>
</feature>